<evidence type="ECO:0000256" key="2">
    <source>
        <dbReference type="SAM" id="Phobius"/>
    </source>
</evidence>
<evidence type="ECO:0000313" key="5">
    <source>
        <dbReference type="Proteomes" id="UP000095665"/>
    </source>
</evidence>
<proteinExistence type="predicted"/>
<dbReference type="GO" id="GO:0009395">
    <property type="term" value="P:phospholipid catabolic process"/>
    <property type="evidence" value="ECO:0007669"/>
    <property type="project" value="UniProtKB-KW"/>
</dbReference>
<dbReference type="GO" id="GO:0006655">
    <property type="term" value="P:phosphatidylglycerol biosynthetic process"/>
    <property type="evidence" value="ECO:0007669"/>
    <property type="project" value="UniProtKB-UniPathway"/>
</dbReference>
<organism evidence="4 5">
    <name type="scientific">Candidatus Gullanella endobia</name>
    <dbReference type="NCBI Taxonomy" id="1070130"/>
    <lineage>
        <taxon>Bacteria</taxon>
        <taxon>Pseudomonadati</taxon>
        <taxon>Pseudomonadota</taxon>
        <taxon>Gammaproteobacteria</taxon>
        <taxon>Enterobacterales</taxon>
        <taxon>Enterobacteriaceae</taxon>
        <taxon>Candidatus Gullanella</taxon>
    </lineage>
</organism>
<evidence type="ECO:0000256" key="1">
    <source>
        <dbReference type="PIRNR" id="PIRNR006162"/>
    </source>
</evidence>
<feature type="domain" description="YutG/PgpA" evidence="3">
    <location>
        <begin position="21"/>
        <end position="159"/>
    </location>
</feature>
<comment type="pathway">
    <text evidence="1">Phospholipid metabolism; phosphatidylglycerol biosynthesis; phosphatidylglycerol from CDP-diacylglycerol: step 2/2.</text>
</comment>
<comment type="catalytic activity">
    <reaction evidence="1">
        <text>a 1,2-diacyl-sn-glycero-3-phospho-(1'-sn-glycero-3'-phosphate) + H2O = a 1,2-diacyl-sn-glycero-3-phospho-(1'-sn-glycerol) + phosphate</text>
        <dbReference type="Rhea" id="RHEA:33751"/>
        <dbReference type="ChEBI" id="CHEBI:15377"/>
        <dbReference type="ChEBI" id="CHEBI:43474"/>
        <dbReference type="ChEBI" id="CHEBI:60110"/>
        <dbReference type="ChEBI" id="CHEBI:64716"/>
        <dbReference type="EC" id="3.1.3.27"/>
    </reaction>
</comment>
<dbReference type="GO" id="GO:0005886">
    <property type="term" value="C:plasma membrane"/>
    <property type="evidence" value="ECO:0007669"/>
    <property type="project" value="UniProtKB-SubCell"/>
</dbReference>
<dbReference type="InterPro" id="IPR007686">
    <property type="entry name" value="YutG/PgpA"/>
</dbReference>
<keyword evidence="5" id="KW-1185">Reference proteome</keyword>
<dbReference type="PANTHER" id="PTHR36305">
    <property type="entry name" value="PHOSPHATIDYLGLYCEROPHOSPHATASE A"/>
    <property type="match status" value="1"/>
</dbReference>
<dbReference type="UniPathway" id="UPA00084">
    <property type="reaction ID" value="UER00504"/>
</dbReference>
<dbReference type="NCBIfam" id="NF008288">
    <property type="entry name" value="PRK11068.1"/>
    <property type="match status" value="1"/>
</dbReference>
<feature type="transmembrane region" description="Helical" evidence="2">
    <location>
        <begin position="138"/>
        <end position="160"/>
    </location>
</feature>
<dbReference type="PATRIC" id="fig|1070130.3.peg.141"/>
<gene>
    <name evidence="4" type="primary">pgpA</name>
    <name evidence="4" type="ORF">FVIR_GE00086</name>
</gene>
<dbReference type="STRING" id="1070130.FVIR_GE00086"/>
<dbReference type="RefSeq" id="WP_067497503.1">
    <property type="nucleotide sequence ID" value="NZ_LN999832.1"/>
</dbReference>
<keyword evidence="1" id="KW-0997">Cell inner membrane</keyword>
<dbReference type="GO" id="GO:0008962">
    <property type="term" value="F:phosphatidylglycerophosphatase activity"/>
    <property type="evidence" value="ECO:0007669"/>
    <property type="project" value="UniProtKB-EC"/>
</dbReference>
<feature type="transmembrane region" description="Helical" evidence="2">
    <location>
        <begin position="21"/>
        <end position="50"/>
    </location>
</feature>
<dbReference type="PIRSF" id="PIRSF006162">
    <property type="entry name" value="PgpA"/>
    <property type="match status" value="1"/>
</dbReference>
<dbReference type="EC" id="3.1.3.27" evidence="1"/>
<keyword evidence="1" id="KW-1003">Cell membrane</keyword>
<sequence>MTIDILADAKRLIKLSNPWHFLATGFGIGMFPYMPGTIGSLVAIPIWFLLLALPCQFYFLTIIFSFFIGIYFCHKTELDIGIHDHGCIVWDEFIGMWITLMVLPENNWCLVLIGFFLFRLFDTWKPWPIRWFDHKVYGGIGIIIDDIIAGSIASSVLYWIRCY</sequence>
<name>A0A143WQK8_9ENTR</name>
<accession>A0A143WQK8</accession>
<keyword evidence="1" id="KW-1208">Phospholipid metabolism</keyword>
<dbReference type="CDD" id="cd06971">
    <property type="entry name" value="PgpA"/>
    <property type="match status" value="1"/>
</dbReference>
<comment type="function">
    <text evidence="1">Lipid phosphatase which dephosphorylates phosphatidylglycerophosphate (PGP) to phosphatidylglycerol (PG).</text>
</comment>
<keyword evidence="1" id="KW-0443">Lipid metabolism</keyword>
<protein>
    <recommendedName>
        <fullName evidence="1">Phosphatidylglycerophosphatase A</fullName>
        <ecNumber evidence="1">3.1.3.27</ecNumber>
    </recommendedName>
    <alternativeName>
        <fullName evidence="1">Phosphatidylglycerolphosphate phosphatase A</fullName>
    </alternativeName>
</protein>
<keyword evidence="1" id="KW-0479">Metal-binding</keyword>
<feature type="transmembrane region" description="Helical" evidence="2">
    <location>
        <begin position="94"/>
        <end position="118"/>
    </location>
</feature>
<reference evidence="5" key="1">
    <citation type="submission" date="2016-01" db="EMBL/GenBank/DDBJ databases">
        <authorList>
            <person name="Husnik F."/>
        </authorList>
    </citation>
    <scope>NUCLEOTIDE SEQUENCE [LARGE SCALE GENOMIC DNA]</scope>
</reference>
<dbReference type="KEGG" id="ged:FVIR_GE00086"/>
<dbReference type="PANTHER" id="PTHR36305:SF1">
    <property type="entry name" value="PHOSPHATIDYLGLYCEROPHOSPHATASE A"/>
    <property type="match status" value="1"/>
</dbReference>
<keyword evidence="1 2" id="KW-0812">Transmembrane</keyword>
<feature type="transmembrane region" description="Helical" evidence="2">
    <location>
        <begin position="56"/>
        <end position="73"/>
    </location>
</feature>
<keyword evidence="1" id="KW-0442">Lipid degradation</keyword>
<dbReference type="OrthoDB" id="9804091at2"/>
<dbReference type="InterPro" id="IPR026037">
    <property type="entry name" value="PgpA"/>
</dbReference>
<dbReference type="GO" id="GO:0046872">
    <property type="term" value="F:metal ion binding"/>
    <property type="evidence" value="ECO:0007669"/>
    <property type="project" value="UniProtKB-KW"/>
</dbReference>
<dbReference type="SUPFAM" id="SSF101307">
    <property type="entry name" value="YutG-like"/>
    <property type="match status" value="1"/>
</dbReference>
<keyword evidence="1 4" id="KW-0378">Hydrolase</keyword>
<keyword evidence="1" id="KW-0460">Magnesium</keyword>
<dbReference type="Proteomes" id="UP000095665">
    <property type="component" value="Chromosome I"/>
</dbReference>
<dbReference type="EMBL" id="LN999832">
    <property type="protein sequence ID" value="CUX95837.1"/>
    <property type="molecule type" value="Genomic_DNA"/>
</dbReference>
<keyword evidence="2" id="KW-1133">Transmembrane helix</keyword>
<keyword evidence="1" id="KW-0595">Phospholipid degradation</keyword>
<comment type="subcellular location">
    <subcellularLocation>
        <location evidence="1">Cell inner membrane</location>
        <topology evidence="1">Multi-pass membrane protein</topology>
    </subcellularLocation>
</comment>
<dbReference type="AlphaFoldDB" id="A0A143WQK8"/>
<comment type="cofactor">
    <cofactor evidence="1">
        <name>Mg(2+)</name>
        <dbReference type="ChEBI" id="CHEBI:18420"/>
    </cofactor>
</comment>
<dbReference type="InterPro" id="IPR036681">
    <property type="entry name" value="PgpA-like_sf"/>
</dbReference>
<dbReference type="Pfam" id="PF04608">
    <property type="entry name" value="PgpA"/>
    <property type="match status" value="1"/>
</dbReference>
<evidence type="ECO:0000259" key="3">
    <source>
        <dbReference type="Pfam" id="PF04608"/>
    </source>
</evidence>
<evidence type="ECO:0000313" key="4">
    <source>
        <dbReference type="EMBL" id="CUX95837.1"/>
    </source>
</evidence>
<keyword evidence="1 2" id="KW-0472">Membrane</keyword>